<dbReference type="InterPro" id="IPR036388">
    <property type="entry name" value="WH-like_DNA-bd_sf"/>
</dbReference>
<reference evidence="5" key="1">
    <citation type="submission" date="2014-03" db="EMBL/GenBank/DDBJ databases">
        <authorList>
            <person name="Aksoy S."/>
            <person name="Warren W."/>
            <person name="Wilson R.K."/>
        </authorList>
    </citation>
    <scope>NUCLEOTIDE SEQUENCE [LARGE SCALE GENOMIC DNA]</scope>
    <source>
        <strain evidence="5">IAEA</strain>
    </source>
</reference>
<dbReference type="Pfam" id="PF00447">
    <property type="entry name" value="HSF_DNA-bind"/>
    <property type="match status" value="1"/>
</dbReference>
<dbReference type="GO" id="GO:0043565">
    <property type="term" value="F:sequence-specific DNA binding"/>
    <property type="evidence" value="ECO:0007669"/>
    <property type="project" value="InterPro"/>
</dbReference>
<dbReference type="InterPro" id="IPR000232">
    <property type="entry name" value="HSF_DNA-bd"/>
</dbReference>
<proteinExistence type="inferred from homology"/>
<organism evidence="4 5">
    <name type="scientific">Glossina brevipalpis</name>
    <dbReference type="NCBI Taxonomy" id="37001"/>
    <lineage>
        <taxon>Eukaryota</taxon>
        <taxon>Metazoa</taxon>
        <taxon>Ecdysozoa</taxon>
        <taxon>Arthropoda</taxon>
        <taxon>Hexapoda</taxon>
        <taxon>Insecta</taxon>
        <taxon>Pterygota</taxon>
        <taxon>Neoptera</taxon>
        <taxon>Endopterygota</taxon>
        <taxon>Diptera</taxon>
        <taxon>Brachycera</taxon>
        <taxon>Muscomorpha</taxon>
        <taxon>Hippoboscoidea</taxon>
        <taxon>Glossinidae</taxon>
        <taxon>Glossina</taxon>
    </lineage>
</organism>
<evidence type="ECO:0000259" key="3">
    <source>
        <dbReference type="Pfam" id="PF00447"/>
    </source>
</evidence>
<keyword evidence="5" id="KW-1185">Reference proteome</keyword>
<dbReference type="Gene3D" id="1.10.10.10">
    <property type="entry name" value="Winged helix-like DNA-binding domain superfamily/Winged helix DNA-binding domain"/>
    <property type="match status" value="1"/>
</dbReference>
<feature type="domain" description="HSF-type DNA-binding" evidence="3">
    <location>
        <begin position="25"/>
        <end position="120"/>
    </location>
</feature>
<dbReference type="Proteomes" id="UP000091820">
    <property type="component" value="Unassembled WGS sequence"/>
</dbReference>
<protein>
    <recommendedName>
        <fullName evidence="3">HSF-type DNA-binding domain-containing protein</fullName>
    </recommendedName>
</protein>
<dbReference type="GO" id="GO:0003700">
    <property type="term" value="F:DNA-binding transcription factor activity"/>
    <property type="evidence" value="ECO:0007669"/>
    <property type="project" value="InterPro"/>
</dbReference>
<name>A0A1A9WWL9_9MUSC</name>
<evidence type="ECO:0000256" key="1">
    <source>
        <dbReference type="ARBA" id="ARBA00006403"/>
    </source>
</evidence>
<dbReference type="AlphaFoldDB" id="A0A1A9WWL9"/>
<comment type="similarity">
    <text evidence="1">Belongs to the HSF family.</text>
</comment>
<accession>A0A1A9WWL9</accession>
<dbReference type="VEuPathDB" id="VectorBase:GBRI035098"/>
<evidence type="ECO:0000313" key="5">
    <source>
        <dbReference type="Proteomes" id="UP000091820"/>
    </source>
</evidence>
<dbReference type="EnsemblMetazoa" id="GBRI035098-RA">
    <property type="protein sequence ID" value="GBRI035098-PA"/>
    <property type="gene ID" value="GBRI035098"/>
</dbReference>
<reference evidence="4" key="2">
    <citation type="submission" date="2020-05" db="UniProtKB">
        <authorList>
            <consortium name="EnsemblMetazoa"/>
        </authorList>
    </citation>
    <scope>IDENTIFICATION</scope>
    <source>
        <strain evidence="4">IAEA</strain>
    </source>
</reference>
<dbReference type="STRING" id="37001.A0A1A9WWL9"/>
<evidence type="ECO:0000256" key="2">
    <source>
        <dbReference type="ARBA" id="ARBA00023125"/>
    </source>
</evidence>
<evidence type="ECO:0000313" key="4">
    <source>
        <dbReference type="EnsemblMetazoa" id="GBRI035098-PA"/>
    </source>
</evidence>
<keyword evidence="2" id="KW-0238">DNA-binding</keyword>
<sequence>MSHIYIGKNMEGSYITRQDILNFPFPYKLWLVIHLDFCDFLCWNRDGTVLLLDLVALEDYLNSTRSIFHIKNRSVFLTHLEEFQFERLNAIPEAGEDILLQYKNKNFQRHRLDLLAKIRRCAFRMSNEESTDKGAISKNKSMINKSSETFNSRAAERMKGDLCFMIHGSLSKIQKSRLRFQTVLNFQNETRILEEKLQASDEVAAQQRLAKSKLNRGGGRGRNNSGLDEEQVIELPVELFENPHDSILHLGDDFRPEYAGYYGTCSKELITRFFGDYLPTYEDGSIEIKKNVTEPGVFNISELHTERVKSPQAQISEDITLLGRINNSTRAIQRSLPTLNFSSALEPIFKSEEEQENVNYAQEGVSVTAINQNCMDTEVDISMDEFIKFKDISYINSISSPNGDYDDMKALEIDYSNVKVEETASVSPQPVEFPQMPTAIKMEIIDQEDNEENEANFRNFFSQYRASLNLLYERQ</sequence>